<reference evidence="2 3" key="1">
    <citation type="submission" date="2018-06" db="EMBL/GenBank/DDBJ databases">
        <title>Carbapenemase-producing Enterobacteriaceae present in wastewater treatment plant effluent and nearby surface waters in the US.</title>
        <authorList>
            <person name="Mathys D.A."/>
            <person name="Mollenkopf D.F."/>
            <person name="Feicht S.M."/>
            <person name="Adams R.J."/>
            <person name="Albers A.L."/>
            <person name="Grooters S.V."/>
            <person name="Stuever D.M."/>
            <person name="Daniels J.B."/>
            <person name="Wittum T.E."/>
        </authorList>
    </citation>
    <scope>NUCLEOTIDE SEQUENCE [LARGE SCALE GENOMIC DNA]</scope>
    <source>
        <strain evidence="2 3">GEO_4_Eff_A</strain>
    </source>
</reference>
<sequence>MIIVVRLKWFQRIIVELVMLKNSIANKWIGISLIFFAAFYLLTVSMNVSLRDYNDDAFYLSAFESGNFFNFLSHQYQTWSGRVLIDALMISTIGYSYFWLFGIPASLLLLSYSCCKMASSKPTLALMSLFVVLFAAMPVQVINDSVFWVTGFYNYLLPVAISFYVFSVFLSNEKSFFQRVLSIALAFYISYMEQAALCFLVAMVVAFTFKRDCITKFSVLLFVIILVNFIICIKSPGSEQRLYLETWNRLPQFKYYNVFIKFSLGLDKLNELVMYVVNIPLIILCILLSYYRLSFGKLSASVKFSVVFSMVYAVIQLTRLLSPAINSHFFFNIGDISGDTYFTLYKYLSYALFTMLITCIVTIMLDLIHFDNSFFTPVIAFILGTMSVVVLGFSPTVFISGFRVDFVFEVMCAFMGVFMLKKIIY</sequence>
<evidence type="ECO:0000313" key="2">
    <source>
        <dbReference type="EMBL" id="RXW27704.1"/>
    </source>
</evidence>
<accession>A0A4Q2E6Y2</accession>
<proteinExistence type="predicted"/>
<feature type="transmembrane region" description="Helical" evidence="1">
    <location>
        <begin position="122"/>
        <end position="140"/>
    </location>
</feature>
<evidence type="ECO:0000256" key="1">
    <source>
        <dbReference type="SAM" id="Phobius"/>
    </source>
</evidence>
<dbReference type="InterPro" id="IPR045691">
    <property type="entry name" value="DUF6056"/>
</dbReference>
<comment type="caution">
    <text evidence="2">The sequence shown here is derived from an EMBL/GenBank/DDBJ whole genome shotgun (WGS) entry which is preliminary data.</text>
</comment>
<feature type="transmembrane region" description="Helical" evidence="1">
    <location>
        <begin position="152"/>
        <end position="171"/>
    </location>
</feature>
<keyword evidence="1" id="KW-0472">Membrane</keyword>
<feature type="transmembrane region" description="Helical" evidence="1">
    <location>
        <begin position="28"/>
        <end position="50"/>
    </location>
</feature>
<keyword evidence="1" id="KW-1133">Transmembrane helix</keyword>
<evidence type="ECO:0000313" key="3">
    <source>
        <dbReference type="Proteomes" id="UP000290875"/>
    </source>
</evidence>
<protein>
    <submittedName>
        <fullName evidence="2">Uncharacterized protein</fullName>
    </submittedName>
</protein>
<dbReference type="AlphaFoldDB" id="A0A4Q2E6Y2"/>
<feature type="transmembrane region" description="Helical" evidence="1">
    <location>
        <begin position="214"/>
        <end position="233"/>
    </location>
</feature>
<feature type="transmembrane region" description="Helical" evidence="1">
    <location>
        <begin position="304"/>
        <end position="326"/>
    </location>
</feature>
<dbReference type="Pfam" id="PF19528">
    <property type="entry name" value="DUF6056"/>
    <property type="match status" value="1"/>
</dbReference>
<feature type="transmembrane region" description="Helical" evidence="1">
    <location>
        <begin position="374"/>
        <end position="394"/>
    </location>
</feature>
<keyword evidence="1" id="KW-0812">Transmembrane</keyword>
<feature type="transmembrane region" description="Helical" evidence="1">
    <location>
        <begin position="183"/>
        <end position="208"/>
    </location>
</feature>
<feature type="transmembrane region" description="Helical" evidence="1">
    <location>
        <begin position="347"/>
        <end position="368"/>
    </location>
</feature>
<organism evidence="2 3">
    <name type="scientific">Enterobacter cloacae</name>
    <dbReference type="NCBI Taxonomy" id="550"/>
    <lineage>
        <taxon>Bacteria</taxon>
        <taxon>Pseudomonadati</taxon>
        <taxon>Pseudomonadota</taxon>
        <taxon>Gammaproteobacteria</taxon>
        <taxon>Enterobacterales</taxon>
        <taxon>Enterobacteriaceae</taxon>
        <taxon>Enterobacter</taxon>
        <taxon>Enterobacter cloacae complex</taxon>
    </lineage>
</organism>
<feature type="transmembrane region" description="Helical" evidence="1">
    <location>
        <begin position="272"/>
        <end position="292"/>
    </location>
</feature>
<gene>
    <name evidence="2" type="ORF">DM877_17640</name>
</gene>
<feature type="transmembrane region" description="Helical" evidence="1">
    <location>
        <begin position="87"/>
        <end position="110"/>
    </location>
</feature>
<dbReference type="EMBL" id="QJSL01000017">
    <property type="protein sequence ID" value="RXW27704.1"/>
    <property type="molecule type" value="Genomic_DNA"/>
</dbReference>
<name>A0A4Q2E6Y2_ENTCL</name>
<dbReference type="Proteomes" id="UP000290875">
    <property type="component" value="Unassembled WGS sequence"/>
</dbReference>